<dbReference type="SMART" id="SM00448">
    <property type="entry name" value="REC"/>
    <property type="match status" value="1"/>
</dbReference>
<comment type="caution">
    <text evidence="4">The sequence shown here is derived from an EMBL/GenBank/DDBJ whole genome shotgun (WGS) entry which is preliminary data.</text>
</comment>
<protein>
    <submittedName>
        <fullName evidence="4">Response regulator</fullName>
    </submittedName>
</protein>
<dbReference type="CDD" id="cd00156">
    <property type="entry name" value="REC"/>
    <property type="match status" value="1"/>
</dbReference>
<dbReference type="PROSITE" id="PS50110">
    <property type="entry name" value="RESPONSE_REGULATORY"/>
    <property type="match status" value="1"/>
</dbReference>
<name>A0ABU3C8Z4_9FLAO</name>
<dbReference type="InterPro" id="IPR011006">
    <property type="entry name" value="CheY-like_superfamily"/>
</dbReference>
<keyword evidence="5" id="KW-1185">Reference proteome</keyword>
<feature type="modified residue" description="4-aspartylphosphate" evidence="2">
    <location>
        <position position="52"/>
    </location>
</feature>
<dbReference type="Proteomes" id="UP001262889">
    <property type="component" value="Unassembled WGS sequence"/>
</dbReference>
<dbReference type="Gene3D" id="3.40.50.2300">
    <property type="match status" value="1"/>
</dbReference>
<dbReference type="InterPro" id="IPR001789">
    <property type="entry name" value="Sig_transdc_resp-reg_receiver"/>
</dbReference>
<reference evidence="4 5" key="1">
    <citation type="submission" date="2023-09" db="EMBL/GenBank/DDBJ databases">
        <authorList>
            <person name="Rey-Velasco X."/>
        </authorList>
    </citation>
    <scope>NUCLEOTIDE SEQUENCE [LARGE SCALE GENOMIC DNA]</scope>
    <source>
        <strain evidence="4 5">F363</strain>
    </source>
</reference>
<dbReference type="SUPFAM" id="SSF52172">
    <property type="entry name" value="CheY-like"/>
    <property type="match status" value="1"/>
</dbReference>
<dbReference type="InterPro" id="IPR050595">
    <property type="entry name" value="Bact_response_regulator"/>
</dbReference>
<organism evidence="4 5">
    <name type="scientific">Autumnicola tepida</name>
    <dbReference type="NCBI Taxonomy" id="3075595"/>
    <lineage>
        <taxon>Bacteria</taxon>
        <taxon>Pseudomonadati</taxon>
        <taxon>Bacteroidota</taxon>
        <taxon>Flavobacteriia</taxon>
        <taxon>Flavobacteriales</taxon>
        <taxon>Flavobacteriaceae</taxon>
        <taxon>Autumnicola</taxon>
    </lineage>
</organism>
<gene>
    <name evidence="4" type="ORF">RM553_08140</name>
</gene>
<proteinExistence type="predicted"/>
<dbReference type="RefSeq" id="WP_311534428.1">
    <property type="nucleotide sequence ID" value="NZ_JAVRHQ010000008.1"/>
</dbReference>
<dbReference type="PANTHER" id="PTHR44591:SF3">
    <property type="entry name" value="RESPONSE REGULATORY DOMAIN-CONTAINING PROTEIN"/>
    <property type="match status" value="1"/>
</dbReference>
<accession>A0ABU3C8Z4</accession>
<dbReference type="EMBL" id="JAVRHQ010000008">
    <property type="protein sequence ID" value="MDT0642797.1"/>
    <property type="molecule type" value="Genomic_DNA"/>
</dbReference>
<evidence type="ECO:0000256" key="2">
    <source>
        <dbReference type="PROSITE-ProRule" id="PRU00169"/>
    </source>
</evidence>
<feature type="domain" description="Response regulatory" evidence="3">
    <location>
        <begin position="3"/>
        <end position="116"/>
    </location>
</feature>
<dbReference type="Pfam" id="PF00072">
    <property type="entry name" value="Response_reg"/>
    <property type="match status" value="1"/>
</dbReference>
<evidence type="ECO:0000256" key="1">
    <source>
        <dbReference type="ARBA" id="ARBA00022553"/>
    </source>
</evidence>
<evidence type="ECO:0000259" key="3">
    <source>
        <dbReference type="PROSITE" id="PS50110"/>
    </source>
</evidence>
<evidence type="ECO:0000313" key="5">
    <source>
        <dbReference type="Proteomes" id="UP001262889"/>
    </source>
</evidence>
<evidence type="ECO:0000313" key="4">
    <source>
        <dbReference type="EMBL" id="MDT0642797.1"/>
    </source>
</evidence>
<sequence>MKKVYLVEDDYGLRDLMSVLLIHKNFEVQAFPNATSFTKTINKEIPDLILMDIMLPDGNGVDLCKNLRDARETKEIPILLMSAHANPSIADGSGADAFLPKPFDVEELYQCIETVLEARL</sequence>
<dbReference type="PANTHER" id="PTHR44591">
    <property type="entry name" value="STRESS RESPONSE REGULATOR PROTEIN 1"/>
    <property type="match status" value="1"/>
</dbReference>
<keyword evidence="1 2" id="KW-0597">Phosphoprotein</keyword>